<dbReference type="AlphaFoldDB" id="A0AAN8J484"/>
<proteinExistence type="predicted"/>
<dbReference type="EMBL" id="JAZGQO010000018">
    <property type="protein sequence ID" value="KAK6167165.1"/>
    <property type="molecule type" value="Genomic_DNA"/>
</dbReference>
<gene>
    <name evidence="1" type="ORF">SNE40_021260</name>
</gene>
<evidence type="ECO:0000313" key="2">
    <source>
        <dbReference type="Proteomes" id="UP001347796"/>
    </source>
</evidence>
<evidence type="ECO:0000313" key="1">
    <source>
        <dbReference type="EMBL" id="KAK6167165.1"/>
    </source>
</evidence>
<protein>
    <submittedName>
        <fullName evidence="1">Uncharacterized protein</fullName>
    </submittedName>
</protein>
<keyword evidence="2" id="KW-1185">Reference proteome</keyword>
<sequence length="326" mass="37209">MDSDEGGRSKIPRKVQETKTQECFLCETEGGKLRQTATMQVNKRIHECAKTLCDRKLLAKLSAGDVIAQEVKYHPGCLVPLYNRERAYIKVRKQEKTQEHCKEAYPIAFSELVTYICEMKNSSDSREPSIFKLADLTKLYKQRLEQLGVNPPDVHPTRLKDRLLFHIPKLQAYCQGRDVLLAFETDIASVLSEASRYGDTIHLAKAGEIIRGDILCQKSNFSSNFHDKGLEQAVPPSLLQFVCMVEHGADIKSQLKNGASKSDFAVSQLLQYNCFAKYKEVTDVHRHSKDREPHFAVYMGMYVFAKTRKRQIIEMLHENGLSISYD</sequence>
<organism evidence="1 2">
    <name type="scientific">Patella caerulea</name>
    <name type="common">Rayed Mediterranean limpet</name>
    <dbReference type="NCBI Taxonomy" id="87958"/>
    <lineage>
        <taxon>Eukaryota</taxon>
        <taxon>Metazoa</taxon>
        <taxon>Spiralia</taxon>
        <taxon>Lophotrochozoa</taxon>
        <taxon>Mollusca</taxon>
        <taxon>Gastropoda</taxon>
        <taxon>Patellogastropoda</taxon>
        <taxon>Patelloidea</taxon>
        <taxon>Patellidae</taxon>
        <taxon>Patella</taxon>
    </lineage>
</organism>
<dbReference type="Proteomes" id="UP001347796">
    <property type="component" value="Unassembled WGS sequence"/>
</dbReference>
<accession>A0AAN8J484</accession>
<reference evidence="1 2" key="1">
    <citation type="submission" date="2024-01" db="EMBL/GenBank/DDBJ databases">
        <title>The genome of the rayed Mediterranean limpet Patella caerulea (Linnaeus, 1758).</title>
        <authorList>
            <person name="Anh-Thu Weber A."/>
            <person name="Halstead-Nussloch G."/>
        </authorList>
    </citation>
    <scope>NUCLEOTIDE SEQUENCE [LARGE SCALE GENOMIC DNA]</scope>
    <source>
        <strain evidence="1">AATW-2023a</strain>
        <tissue evidence="1">Whole specimen</tissue>
    </source>
</reference>
<comment type="caution">
    <text evidence="1">The sequence shown here is derived from an EMBL/GenBank/DDBJ whole genome shotgun (WGS) entry which is preliminary data.</text>
</comment>
<dbReference type="PANTHER" id="PTHR47018">
    <property type="entry name" value="CXC DOMAIN-CONTAINING PROTEIN-RELATED"/>
    <property type="match status" value="1"/>
</dbReference>
<dbReference type="PANTHER" id="PTHR47018:SF1">
    <property type="entry name" value="TESMIN_TSO1-LIKE CXC DOMAIN-CONTAINING PROTEIN"/>
    <property type="match status" value="1"/>
</dbReference>
<name>A0AAN8J484_PATCE</name>